<accession>A0A559TI17</accession>
<feature type="domain" description="DUF6892" evidence="1">
    <location>
        <begin position="157"/>
        <end position="335"/>
    </location>
</feature>
<dbReference type="EMBL" id="VISO01000002">
    <property type="protein sequence ID" value="TVZ74233.1"/>
    <property type="molecule type" value="Genomic_DNA"/>
</dbReference>
<organism evidence="3 4">
    <name type="scientific">Rhizobium mongolense USDA 1844</name>
    <dbReference type="NCBI Taxonomy" id="1079460"/>
    <lineage>
        <taxon>Bacteria</taxon>
        <taxon>Pseudomonadati</taxon>
        <taxon>Pseudomonadota</taxon>
        <taxon>Alphaproteobacteria</taxon>
        <taxon>Hyphomicrobiales</taxon>
        <taxon>Rhizobiaceae</taxon>
        <taxon>Rhizobium/Agrobacterium group</taxon>
        <taxon>Rhizobium</taxon>
    </lineage>
</organism>
<dbReference type="AlphaFoldDB" id="A0A559TI17"/>
<dbReference type="InterPro" id="IPR055680">
    <property type="entry name" value="DUF7256"/>
</dbReference>
<evidence type="ECO:0000313" key="3">
    <source>
        <dbReference type="EMBL" id="TVZ74233.1"/>
    </source>
</evidence>
<gene>
    <name evidence="3" type="ORF">BCL32_2596</name>
</gene>
<dbReference type="Pfam" id="PF23917">
    <property type="entry name" value="DUF7256"/>
    <property type="match status" value="1"/>
</dbReference>
<dbReference type="Pfam" id="PF21832">
    <property type="entry name" value="DUF6892"/>
    <property type="match status" value="1"/>
</dbReference>
<evidence type="ECO:0000259" key="2">
    <source>
        <dbReference type="Pfam" id="PF23917"/>
    </source>
</evidence>
<comment type="caution">
    <text evidence="3">The sequence shown here is derived from an EMBL/GenBank/DDBJ whole genome shotgun (WGS) entry which is preliminary data.</text>
</comment>
<sequence length="336" mass="36797">MAASNEPVDAAALAALRPGMPMSAVEKAMGSAWRTLAPHKGGIIDIVENTHGVIVRIDRKGLVGQISFNSRFEHTIAGVPMGISLDDLRTTLPDMQIGEESKVRRATRFGKKQLPEGELSVRITYDRVYEIEISNPDAEYAEPTAPPYPAASGAPGAPFSDPNLKLAVMSSLLYAKALDLGTPQQLASHVLGRTVDLEKDGDELIPEALDYLTRYPLSDEQLAAVERIEFDGSGAIYPFAWYFWGGEEGVFDVRDISGIRFCPNLKSISVNSMIDKVDIRALVPLKTLQRVSINVPSENIEALLDLPSLRTAGRFPPNPVTREIFEELERRGVQVN</sequence>
<evidence type="ECO:0000313" key="4">
    <source>
        <dbReference type="Proteomes" id="UP000319824"/>
    </source>
</evidence>
<protein>
    <submittedName>
        <fullName evidence="3">Uncharacterized protein</fullName>
    </submittedName>
</protein>
<dbReference type="InterPro" id="IPR054187">
    <property type="entry name" value="DUF6892"/>
</dbReference>
<dbReference type="Proteomes" id="UP000319824">
    <property type="component" value="Unassembled WGS sequence"/>
</dbReference>
<feature type="domain" description="DUF7256" evidence="2">
    <location>
        <begin position="8"/>
        <end position="142"/>
    </location>
</feature>
<dbReference type="RefSeq" id="WP_022713778.1">
    <property type="nucleotide sequence ID" value="NZ_ATTQ01000003.1"/>
</dbReference>
<name>A0A559TI17_9HYPH</name>
<proteinExistence type="predicted"/>
<evidence type="ECO:0000259" key="1">
    <source>
        <dbReference type="Pfam" id="PF21832"/>
    </source>
</evidence>
<reference evidence="3 4" key="1">
    <citation type="submission" date="2019-06" db="EMBL/GenBank/DDBJ databases">
        <title>Pac Bio to generate improved reference genome sequences for organisms with transposon mutant libraries (support for FEBA project).</title>
        <authorList>
            <person name="Blow M."/>
        </authorList>
    </citation>
    <scope>NUCLEOTIDE SEQUENCE [LARGE SCALE GENOMIC DNA]</scope>
    <source>
        <strain evidence="3 4">USDA 1844</strain>
    </source>
</reference>